<gene>
    <name evidence="1" type="ORF">K239x_43840</name>
</gene>
<proteinExistence type="predicted"/>
<organism evidence="1 2">
    <name type="scientific">Stieleria marina</name>
    <dbReference type="NCBI Taxonomy" id="1930275"/>
    <lineage>
        <taxon>Bacteria</taxon>
        <taxon>Pseudomonadati</taxon>
        <taxon>Planctomycetota</taxon>
        <taxon>Planctomycetia</taxon>
        <taxon>Pirellulales</taxon>
        <taxon>Pirellulaceae</taxon>
        <taxon>Stieleria</taxon>
    </lineage>
</organism>
<dbReference type="Proteomes" id="UP000319817">
    <property type="component" value="Chromosome"/>
</dbReference>
<keyword evidence="2" id="KW-1185">Reference proteome</keyword>
<dbReference type="AlphaFoldDB" id="A0A517NZ13"/>
<evidence type="ECO:0000313" key="2">
    <source>
        <dbReference type="Proteomes" id="UP000319817"/>
    </source>
</evidence>
<protein>
    <submittedName>
        <fullName evidence="1">Uncharacterized protein</fullName>
    </submittedName>
</protein>
<reference evidence="1 2" key="1">
    <citation type="submission" date="2019-02" db="EMBL/GenBank/DDBJ databases">
        <title>Deep-cultivation of Planctomycetes and their phenomic and genomic characterization uncovers novel biology.</title>
        <authorList>
            <person name="Wiegand S."/>
            <person name="Jogler M."/>
            <person name="Boedeker C."/>
            <person name="Pinto D."/>
            <person name="Vollmers J."/>
            <person name="Rivas-Marin E."/>
            <person name="Kohn T."/>
            <person name="Peeters S.H."/>
            <person name="Heuer A."/>
            <person name="Rast P."/>
            <person name="Oberbeckmann S."/>
            <person name="Bunk B."/>
            <person name="Jeske O."/>
            <person name="Meyerdierks A."/>
            <person name="Storesund J.E."/>
            <person name="Kallscheuer N."/>
            <person name="Luecker S."/>
            <person name="Lage O.M."/>
            <person name="Pohl T."/>
            <person name="Merkel B.J."/>
            <person name="Hornburger P."/>
            <person name="Mueller R.-W."/>
            <person name="Bruemmer F."/>
            <person name="Labrenz M."/>
            <person name="Spormann A.M."/>
            <person name="Op den Camp H."/>
            <person name="Overmann J."/>
            <person name="Amann R."/>
            <person name="Jetten M.S.M."/>
            <person name="Mascher T."/>
            <person name="Medema M.H."/>
            <person name="Devos D.P."/>
            <person name="Kaster A.-K."/>
            <person name="Ovreas L."/>
            <person name="Rohde M."/>
            <person name="Galperin M.Y."/>
            <person name="Jogler C."/>
        </authorList>
    </citation>
    <scope>NUCLEOTIDE SEQUENCE [LARGE SCALE GENOMIC DNA]</scope>
    <source>
        <strain evidence="1 2">K23_9</strain>
    </source>
</reference>
<name>A0A517NZ13_9BACT</name>
<sequence length="57" mass="6610">MLPLNRVHRSSTAERCRSHEVTNVHRERVRNFVSSDTKRIGFGGTILFTIDPRDTWG</sequence>
<accession>A0A517NZ13</accession>
<dbReference type="EMBL" id="CP036526">
    <property type="protein sequence ID" value="QDT12374.1"/>
    <property type="molecule type" value="Genomic_DNA"/>
</dbReference>
<evidence type="ECO:0000313" key="1">
    <source>
        <dbReference type="EMBL" id="QDT12374.1"/>
    </source>
</evidence>